<feature type="compositionally biased region" description="Pro residues" evidence="1">
    <location>
        <begin position="343"/>
        <end position="355"/>
    </location>
</feature>
<accession>A0A448ZIH7</accession>
<keyword evidence="3" id="KW-1185">Reference proteome</keyword>
<feature type="compositionally biased region" description="Low complexity" evidence="1">
    <location>
        <begin position="92"/>
        <end position="115"/>
    </location>
</feature>
<feature type="region of interest" description="Disordered" evidence="1">
    <location>
        <begin position="143"/>
        <end position="363"/>
    </location>
</feature>
<protein>
    <submittedName>
        <fullName evidence="2">Uncharacterized protein</fullName>
    </submittedName>
</protein>
<evidence type="ECO:0000313" key="3">
    <source>
        <dbReference type="Proteomes" id="UP000291116"/>
    </source>
</evidence>
<name>A0A448ZIH7_9STRA</name>
<sequence length="437" mass="47206">MDRSAQSFADFMRSNDPENNKGIAKKRGSIGDGDSEEDSFGNSGDLIGSSFPPDTQRHQQEQHLQQHRSGRSGVEAAVALAPPPAPRRRTGDSTSHSHSNSHSHSDSNTNSSSSHLTGPHHSLDSFHQNAPVAVAAAVFATNSTVGSNHPSYGSTSEFPLDHGGGNSNSRNRNGHNYAPRHNLRHHHHQQSERKQPPPSQYDARPNLKDDLSYSYQQQSFDEDETDRNRPGLNARHQAKERQHEEAQPEHPSPYQHYSLPASGGDRSDEIYGTYRGGGGGPANTSRAHGGADGVDALDRKLPGTPSRDGSRHRRASPGHESNRSGGSSGARSSGNGNVNGNPRPLPRPGKPPGPTARPVLPKSFAPRLGHRSLLLSSSSSQQPQASLGLEQRVMASTIQVECVGCTYLIKNIPRNAIALECPQCRRFFPTVTCRVVQ</sequence>
<feature type="compositionally biased region" description="Low complexity" evidence="1">
    <location>
        <begin position="167"/>
        <end position="176"/>
    </location>
</feature>
<feature type="compositionally biased region" description="Low complexity" evidence="1">
    <location>
        <begin position="323"/>
        <end position="342"/>
    </location>
</feature>
<dbReference type="AlphaFoldDB" id="A0A448ZIH7"/>
<gene>
    <name evidence="2" type="ORF">PSNMU_V1.4_AUG-EV-PASAV3_0088010</name>
</gene>
<dbReference type="Proteomes" id="UP000291116">
    <property type="component" value="Unassembled WGS sequence"/>
</dbReference>
<dbReference type="EMBL" id="CAACVS010000392">
    <property type="protein sequence ID" value="VEU41858.1"/>
    <property type="molecule type" value="Genomic_DNA"/>
</dbReference>
<feature type="region of interest" description="Disordered" evidence="1">
    <location>
        <begin position="1"/>
        <end position="128"/>
    </location>
</feature>
<organism evidence="2 3">
    <name type="scientific">Pseudo-nitzschia multistriata</name>
    <dbReference type="NCBI Taxonomy" id="183589"/>
    <lineage>
        <taxon>Eukaryota</taxon>
        <taxon>Sar</taxon>
        <taxon>Stramenopiles</taxon>
        <taxon>Ochrophyta</taxon>
        <taxon>Bacillariophyta</taxon>
        <taxon>Bacillariophyceae</taxon>
        <taxon>Bacillariophycidae</taxon>
        <taxon>Bacillariales</taxon>
        <taxon>Bacillariaceae</taxon>
        <taxon>Pseudo-nitzschia</taxon>
    </lineage>
</organism>
<proteinExistence type="predicted"/>
<feature type="compositionally biased region" description="Polar residues" evidence="1">
    <location>
        <begin position="143"/>
        <end position="157"/>
    </location>
</feature>
<evidence type="ECO:0000313" key="2">
    <source>
        <dbReference type="EMBL" id="VEU41858.1"/>
    </source>
</evidence>
<feature type="compositionally biased region" description="Basic and acidic residues" evidence="1">
    <location>
        <begin position="237"/>
        <end position="248"/>
    </location>
</feature>
<reference evidence="2 3" key="1">
    <citation type="submission" date="2019-01" db="EMBL/GenBank/DDBJ databases">
        <authorList>
            <person name="Ferrante I. M."/>
        </authorList>
    </citation>
    <scope>NUCLEOTIDE SEQUENCE [LARGE SCALE GENOMIC DNA]</scope>
    <source>
        <strain evidence="2 3">B856</strain>
    </source>
</reference>
<evidence type="ECO:0000256" key="1">
    <source>
        <dbReference type="SAM" id="MobiDB-lite"/>
    </source>
</evidence>